<accession>A0A0C1MY41</accession>
<proteinExistence type="predicted"/>
<dbReference type="PANTHER" id="PTHR34606">
    <property type="entry name" value="BON DOMAIN-CONTAINING PROTEIN"/>
    <property type="match status" value="1"/>
</dbReference>
<dbReference type="PANTHER" id="PTHR34606:SF15">
    <property type="entry name" value="BON DOMAIN-CONTAINING PROTEIN"/>
    <property type="match status" value="1"/>
</dbReference>
<dbReference type="STRING" id="86105.NF27_FN00050"/>
<dbReference type="Pfam" id="PF04972">
    <property type="entry name" value="BON"/>
    <property type="match status" value="1"/>
</dbReference>
<evidence type="ECO:0000313" key="2">
    <source>
        <dbReference type="EMBL" id="KIE04856.1"/>
    </source>
</evidence>
<dbReference type="EMBL" id="JSWE01000139">
    <property type="protein sequence ID" value="KIE04856.1"/>
    <property type="molecule type" value="Genomic_DNA"/>
</dbReference>
<organism evidence="2 3">
    <name type="scientific">Candidatus Jidaibacter acanthamoebae</name>
    <dbReference type="NCBI Taxonomy" id="86105"/>
    <lineage>
        <taxon>Bacteria</taxon>
        <taxon>Pseudomonadati</taxon>
        <taxon>Pseudomonadota</taxon>
        <taxon>Alphaproteobacteria</taxon>
        <taxon>Rickettsiales</taxon>
        <taxon>Candidatus Midichloriaceae</taxon>
        <taxon>Candidatus Jidaibacter</taxon>
    </lineage>
</organism>
<evidence type="ECO:0000313" key="3">
    <source>
        <dbReference type="Proteomes" id="UP000031258"/>
    </source>
</evidence>
<sequence>MDNITSKVGDAISDTTITTKIKAKLAADSIASAYNISVETNQGVVTVSGKAPNQEAVDRTINIVKDTDGVREVKNNLTIQD</sequence>
<dbReference type="AlphaFoldDB" id="A0A0C1MY41"/>
<protein>
    <recommendedName>
        <fullName evidence="1">BON domain-containing protein</fullName>
    </recommendedName>
</protein>
<dbReference type="InterPro" id="IPR051686">
    <property type="entry name" value="Lipoprotein_DolP"/>
</dbReference>
<dbReference type="SMART" id="SM00749">
    <property type="entry name" value="BON"/>
    <property type="match status" value="1"/>
</dbReference>
<evidence type="ECO:0000259" key="1">
    <source>
        <dbReference type="PROSITE" id="PS50914"/>
    </source>
</evidence>
<dbReference type="RefSeq" id="WP_053332661.1">
    <property type="nucleotide sequence ID" value="NZ_JSWE01000139.1"/>
</dbReference>
<gene>
    <name evidence="2" type="ORF">NF27_FN00050</name>
</gene>
<comment type="caution">
    <text evidence="2">The sequence shown here is derived from an EMBL/GenBank/DDBJ whole genome shotgun (WGS) entry which is preliminary data.</text>
</comment>
<dbReference type="InterPro" id="IPR014004">
    <property type="entry name" value="Transpt-assoc_nodulatn_dom_bac"/>
</dbReference>
<reference evidence="2 3" key="1">
    <citation type="submission" date="2014-11" db="EMBL/GenBank/DDBJ databases">
        <title>A Rickettsiales Symbiont of Amoebae With Ancient Features.</title>
        <authorList>
            <person name="Schulz F."/>
            <person name="Martijn J."/>
            <person name="Wascher F."/>
            <person name="Kostanjsek R."/>
            <person name="Ettema T.J."/>
            <person name="Horn M."/>
        </authorList>
    </citation>
    <scope>NUCLEOTIDE SEQUENCE [LARGE SCALE GENOMIC DNA]</scope>
    <source>
        <strain evidence="2 3">UWC36</strain>
    </source>
</reference>
<dbReference type="OrthoDB" id="9793781at2"/>
<name>A0A0C1MY41_9RICK</name>
<dbReference type="PROSITE" id="PS50914">
    <property type="entry name" value="BON"/>
    <property type="match status" value="1"/>
</dbReference>
<keyword evidence="3" id="KW-1185">Reference proteome</keyword>
<dbReference type="Proteomes" id="UP000031258">
    <property type="component" value="Unassembled WGS sequence"/>
</dbReference>
<dbReference type="InterPro" id="IPR007055">
    <property type="entry name" value="BON_dom"/>
</dbReference>
<feature type="domain" description="BON" evidence="1">
    <location>
        <begin position="13"/>
        <end position="81"/>
    </location>
</feature>
<dbReference type="Gene3D" id="3.30.1340.30">
    <property type="match status" value="1"/>
</dbReference>